<sequence>MSYMLMEAGYQLGIAKDKTKIWVWKPLMRLGFVLKDGLYRMWTKRLSEGTPVADHVVLVVEKTAVVSNNEAMSMLHQRLGHAGMEEIKRMIGHVDFGVKKNAAQLSIYDCVPCRMEKFRRMTYRSKTSRPERPLQKLSDDVCTLKHPALAGRRDYKV</sequence>
<proteinExistence type="predicted"/>
<evidence type="ECO:0000313" key="1">
    <source>
        <dbReference type="EMBL" id="KAE9032558.1"/>
    </source>
</evidence>
<dbReference type="Proteomes" id="UP000429607">
    <property type="component" value="Unassembled WGS sequence"/>
</dbReference>
<evidence type="ECO:0008006" key="3">
    <source>
        <dbReference type="Google" id="ProtNLM"/>
    </source>
</evidence>
<dbReference type="EMBL" id="QXFV01000623">
    <property type="protein sequence ID" value="KAE9032558.1"/>
    <property type="molecule type" value="Genomic_DNA"/>
</dbReference>
<gene>
    <name evidence="1" type="ORF">PR001_g10560</name>
</gene>
<organism evidence="1 2">
    <name type="scientific">Phytophthora rubi</name>
    <dbReference type="NCBI Taxonomy" id="129364"/>
    <lineage>
        <taxon>Eukaryota</taxon>
        <taxon>Sar</taxon>
        <taxon>Stramenopiles</taxon>
        <taxon>Oomycota</taxon>
        <taxon>Peronosporomycetes</taxon>
        <taxon>Peronosporales</taxon>
        <taxon>Peronosporaceae</taxon>
        <taxon>Phytophthora</taxon>
    </lineage>
</organism>
<evidence type="ECO:0000313" key="2">
    <source>
        <dbReference type="Proteomes" id="UP000429607"/>
    </source>
</evidence>
<comment type="caution">
    <text evidence="1">The sequence shown here is derived from an EMBL/GenBank/DDBJ whole genome shotgun (WGS) entry which is preliminary data.</text>
</comment>
<protein>
    <recommendedName>
        <fullName evidence="3">GAG-pre-integrase domain-containing protein</fullName>
    </recommendedName>
</protein>
<reference evidence="1 2" key="1">
    <citation type="submission" date="2018-09" db="EMBL/GenBank/DDBJ databases">
        <title>Genomic investigation of the strawberry pathogen Phytophthora fragariae indicates pathogenicity is determined by transcriptional variation in three key races.</title>
        <authorList>
            <person name="Adams T.M."/>
            <person name="Armitage A.D."/>
            <person name="Sobczyk M.K."/>
            <person name="Bates H.J."/>
            <person name="Dunwell J.M."/>
            <person name="Nellist C.F."/>
            <person name="Harrison R.J."/>
        </authorList>
    </citation>
    <scope>NUCLEOTIDE SEQUENCE [LARGE SCALE GENOMIC DNA]</scope>
    <source>
        <strain evidence="1 2">SCRP249</strain>
    </source>
</reference>
<accession>A0A6A3MTN9</accession>
<name>A0A6A3MTN9_9STRA</name>
<dbReference type="AlphaFoldDB" id="A0A6A3MTN9"/>